<proteinExistence type="predicted"/>
<dbReference type="EMBL" id="BMAU01021359">
    <property type="protein sequence ID" value="GFY22107.1"/>
    <property type="molecule type" value="Genomic_DNA"/>
</dbReference>
<organism evidence="1 2">
    <name type="scientific">Trichonephila clavipes</name>
    <name type="common">Golden silk orbweaver</name>
    <name type="synonym">Nephila clavipes</name>
    <dbReference type="NCBI Taxonomy" id="2585209"/>
    <lineage>
        <taxon>Eukaryota</taxon>
        <taxon>Metazoa</taxon>
        <taxon>Ecdysozoa</taxon>
        <taxon>Arthropoda</taxon>
        <taxon>Chelicerata</taxon>
        <taxon>Arachnida</taxon>
        <taxon>Araneae</taxon>
        <taxon>Araneomorphae</taxon>
        <taxon>Entelegynae</taxon>
        <taxon>Araneoidea</taxon>
        <taxon>Nephilidae</taxon>
        <taxon>Trichonephila</taxon>
    </lineage>
</organism>
<evidence type="ECO:0000313" key="2">
    <source>
        <dbReference type="Proteomes" id="UP000887159"/>
    </source>
</evidence>
<evidence type="ECO:0000313" key="1">
    <source>
        <dbReference type="EMBL" id="GFY22107.1"/>
    </source>
</evidence>
<protein>
    <recommendedName>
        <fullName evidence="3">Transposase</fullName>
    </recommendedName>
</protein>
<sequence>MHQQLSEFRRLKKQRRGPISENIATAVVEGSSESLHGTVRVLTISRTLVMPYSTGRHIMREILNFYLYKIQGVQQLKLHDTDARKAFELEFLARMGVDDSLPWNILWTDEAYFHLNRQVNSHNCHFWETEPPAVHVKALHDTKVVQVHRLIHSRNLFFLNKRPSMTYHLFC</sequence>
<accession>A0A8X6VTD3</accession>
<keyword evidence="2" id="KW-1185">Reference proteome</keyword>
<name>A0A8X6VTD3_TRICX</name>
<dbReference type="PANTHER" id="PTHR47326:SF1">
    <property type="entry name" value="HTH PSQ-TYPE DOMAIN-CONTAINING PROTEIN"/>
    <property type="match status" value="1"/>
</dbReference>
<dbReference type="AlphaFoldDB" id="A0A8X6VTD3"/>
<dbReference type="Gene3D" id="3.30.420.10">
    <property type="entry name" value="Ribonuclease H-like superfamily/Ribonuclease H"/>
    <property type="match status" value="1"/>
</dbReference>
<evidence type="ECO:0008006" key="3">
    <source>
        <dbReference type="Google" id="ProtNLM"/>
    </source>
</evidence>
<dbReference type="PANTHER" id="PTHR47326">
    <property type="entry name" value="TRANSPOSABLE ELEMENT TC3 TRANSPOSASE-LIKE PROTEIN"/>
    <property type="match status" value="1"/>
</dbReference>
<dbReference type="InterPro" id="IPR036397">
    <property type="entry name" value="RNaseH_sf"/>
</dbReference>
<dbReference type="Proteomes" id="UP000887159">
    <property type="component" value="Unassembled WGS sequence"/>
</dbReference>
<reference evidence="1" key="1">
    <citation type="submission" date="2020-08" db="EMBL/GenBank/DDBJ databases">
        <title>Multicomponent nature underlies the extraordinary mechanical properties of spider dragline silk.</title>
        <authorList>
            <person name="Kono N."/>
            <person name="Nakamura H."/>
            <person name="Mori M."/>
            <person name="Yoshida Y."/>
            <person name="Ohtoshi R."/>
            <person name="Malay A.D."/>
            <person name="Moran D.A.P."/>
            <person name="Tomita M."/>
            <person name="Numata K."/>
            <person name="Arakawa K."/>
        </authorList>
    </citation>
    <scope>NUCLEOTIDE SEQUENCE</scope>
</reference>
<gene>
    <name evidence="1" type="primary">AVEN_252175_1</name>
    <name evidence="1" type="ORF">TNCV_3297511</name>
</gene>
<comment type="caution">
    <text evidence="1">The sequence shown here is derived from an EMBL/GenBank/DDBJ whole genome shotgun (WGS) entry which is preliminary data.</text>
</comment>
<dbReference type="GO" id="GO:0003676">
    <property type="term" value="F:nucleic acid binding"/>
    <property type="evidence" value="ECO:0007669"/>
    <property type="project" value="InterPro"/>
</dbReference>